<evidence type="ECO:0000313" key="19">
    <source>
        <dbReference type="EnsemblMetazoa" id="CLYHEMP011486.1"/>
    </source>
</evidence>
<dbReference type="FunFam" id="1.10.510.10:FF:000262">
    <property type="entry name" value="Serine/threonine-protein kinase Nek8"/>
    <property type="match status" value="1"/>
</dbReference>
<dbReference type="GeneID" id="136805296"/>
<dbReference type="InterPro" id="IPR051997">
    <property type="entry name" value="STK_NEK"/>
</dbReference>
<dbReference type="GO" id="GO:0046872">
    <property type="term" value="F:metal ion binding"/>
    <property type="evidence" value="ECO:0007669"/>
    <property type="project" value="UniProtKB-KW"/>
</dbReference>
<dbReference type="InterPro" id="IPR058923">
    <property type="entry name" value="RCC1-like_dom"/>
</dbReference>
<feature type="repeat" description="RCC1" evidence="15">
    <location>
        <begin position="693"/>
        <end position="745"/>
    </location>
</feature>
<keyword evidence="12" id="KW-0418">Kinase</keyword>
<dbReference type="FunFam" id="3.30.200.20:FF:000097">
    <property type="entry name" value="Probable serine/threonine-protein kinase nek1"/>
    <property type="match status" value="1"/>
</dbReference>
<feature type="repeat" description="RCC1" evidence="15">
    <location>
        <begin position="813"/>
        <end position="864"/>
    </location>
</feature>
<accession>A0A7M5VE64</accession>
<evidence type="ECO:0000313" key="20">
    <source>
        <dbReference type="Proteomes" id="UP000594262"/>
    </source>
</evidence>
<comment type="subcellular location">
    <subcellularLocation>
        <location evidence="2">Cytoplasm</location>
    </subcellularLocation>
</comment>
<dbReference type="EC" id="2.7.11.1" evidence="4"/>
<evidence type="ECO:0000256" key="6">
    <source>
        <dbReference type="ARBA" id="ARBA00022527"/>
    </source>
</evidence>
<keyword evidence="5" id="KW-0963">Cytoplasm</keyword>
<name>A0A7M5VE64_9CNID</name>
<evidence type="ECO:0000256" key="1">
    <source>
        <dbReference type="ARBA" id="ARBA00001946"/>
    </source>
</evidence>
<feature type="region of interest" description="Disordered" evidence="17">
    <location>
        <begin position="1216"/>
        <end position="1366"/>
    </location>
</feature>
<feature type="compositionally biased region" description="Basic and acidic residues" evidence="17">
    <location>
        <begin position="942"/>
        <end position="951"/>
    </location>
</feature>
<feature type="compositionally biased region" description="Acidic residues" evidence="17">
    <location>
        <begin position="45"/>
        <end position="55"/>
    </location>
</feature>
<comment type="similarity">
    <text evidence="3">Belongs to the protein kinase superfamily. NEK Ser/Thr protein kinase family. NIMA subfamily.</text>
</comment>
<feature type="region of interest" description="Disordered" evidence="17">
    <location>
        <begin position="1462"/>
        <end position="1499"/>
    </location>
</feature>
<feature type="compositionally biased region" description="Low complexity" evidence="17">
    <location>
        <begin position="890"/>
        <end position="904"/>
    </location>
</feature>
<keyword evidence="11 16" id="KW-0547">Nucleotide-binding</keyword>
<dbReference type="InterPro" id="IPR025592">
    <property type="entry name" value="DUF4347"/>
</dbReference>
<dbReference type="GO" id="GO:0004674">
    <property type="term" value="F:protein serine/threonine kinase activity"/>
    <property type="evidence" value="ECO:0007669"/>
    <property type="project" value="UniProtKB-KW"/>
</dbReference>
<evidence type="ECO:0000256" key="2">
    <source>
        <dbReference type="ARBA" id="ARBA00004496"/>
    </source>
</evidence>
<dbReference type="PROSITE" id="PS00107">
    <property type="entry name" value="PROTEIN_KINASE_ATP"/>
    <property type="match status" value="1"/>
</dbReference>
<dbReference type="InterPro" id="IPR008271">
    <property type="entry name" value="Ser/Thr_kinase_AS"/>
</dbReference>
<keyword evidence="14" id="KW-0460">Magnesium</keyword>
<feature type="compositionally biased region" description="Low complexity" evidence="17">
    <location>
        <begin position="929"/>
        <end position="941"/>
    </location>
</feature>
<feature type="compositionally biased region" description="Low complexity" evidence="17">
    <location>
        <begin position="1053"/>
        <end position="1065"/>
    </location>
</feature>
<keyword evidence="9" id="KW-0479">Metal-binding</keyword>
<dbReference type="PROSITE" id="PS50012">
    <property type="entry name" value="RCC1_3"/>
    <property type="match status" value="4"/>
</dbReference>
<dbReference type="Proteomes" id="UP000594262">
    <property type="component" value="Unplaced"/>
</dbReference>
<dbReference type="Gene3D" id="1.10.510.10">
    <property type="entry name" value="Transferase(Phosphotransferase) domain 1"/>
    <property type="match status" value="1"/>
</dbReference>
<dbReference type="Pfam" id="PF00069">
    <property type="entry name" value="Pkinase"/>
    <property type="match status" value="1"/>
</dbReference>
<feature type="region of interest" description="Disordered" evidence="17">
    <location>
        <begin position="1051"/>
        <end position="1083"/>
    </location>
</feature>
<protein>
    <recommendedName>
        <fullName evidence="4">non-specific serine/threonine protein kinase</fullName>
        <ecNumber evidence="4">2.7.11.1</ecNumber>
    </recommendedName>
</protein>
<feature type="region of interest" description="Disordered" evidence="17">
    <location>
        <begin position="886"/>
        <end position="906"/>
    </location>
</feature>
<evidence type="ECO:0000256" key="13">
    <source>
        <dbReference type="ARBA" id="ARBA00022840"/>
    </source>
</evidence>
<feature type="compositionally biased region" description="Basic and acidic residues" evidence="17">
    <location>
        <begin position="56"/>
        <end position="74"/>
    </location>
</feature>
<feature type="compositionally biased region" description="Polar residues" evidence="17">
    <location>
        <begin position="1347"/>
        <end position="1360"/>
    </location>
</feature>
<feature type="repeat" description="RCC1" evidence="15">
    <location>
        <begin position="641"/>
        <end position="692"/>
    </location>
</feature>
<evidence type="ECO:0000259" key="18">
    <source>
        <dbReference type="PROSITE" id="PS50011"/>
    </source>
</evidence>
<dbReference type="PANTHER" id="PTHR44535:SF5">
    <property type="entry name" value="PROTEIN KINASE DOMAIN-CONTAINING PROTEIN"/>
    <property type="match status" value="1"/>
</dbReference>
<dbReference type="PROSITE" id="PS50011">
    <property type="entry name" value="PROTEIN_KINASE_DOM"/>
    <property type="match status" value="1"/>
</dbReference>
<feature type="repeat" description="RCC1" evidence="15">
    <location>
        <begin position="589"/>
        <end position="640"/>
    </location>
</feature>
<sequence>MSEKLSVDLFSDDEIPLTPPSKNTNKNFSSSSPRKISVKSCEPPLSDDDDDDDDIELKSPKPHNVSEKIDREQNQQRPRSVSTSKQKDYSRFVIVSWKIRQYSTLSKSVKSNTLLHQYRSDATLDSIIVDVRNLLQGNKVLSVAFICHGSSGAMTLCRDRTVTHENVDSDEMIRKFFFELVDTTMNLDNPNSHLDFLASSLPTTNVGQQVIKSLQDFLRIPIFASKDILGVELSRQQDSAMGNIGELYFNANLLRSWSGSSSQSISNYEKIRTLGRGAYGTAVLYRKKDDDSLVVLKEITILDLSATERQASMNEVRVLGMLSHPNIISYYDSFDEDGTLWIEMEYADGGTLSDYLAKQDTELEEREILIIFSQMVSAIRYCHDRNILHRDLKTQNIFLTQDLKVKLGDFGIAKVMNTHNAGNFTVVGTPYYISPEMCEGKPYDSKSDIWALGCILYEMAQLTKTFDGTNLPALITKIVKGTFAPVKETYSPDFRALVRDLLQKDPIARPTAEEILFQRLPELLQQYNELDDTIESQQNFVVTGRTRSLLYYCDVTTMNLYPILELPQKIQVAEVSVGLAHIVIVSVERGVFSWGDNSYGQLGHGDFEAREHPTEIVLLRGKSIVKACCGDYFTTFLSDNGLVLTCGQGEYGSLGHGDWNSIARPKLLDALLTLDIASLETGAYHIAITTAEGHAFTWGRGDDGRLGHGNESHLCVPTRVKFDSDHVFIRGVQCSMDGTMFIADTGTTFACGKNDGNKLGINPRQGFLLQFRSRSNKVITSTSIPTLNKDMCKYQVSAIKFGGQHCCLINENGQAFSSGNNTEAQLGCGNTKTRDVLTPTKLFEGARISLIACGSTFTFAGVQESSRDGKSNINSVYFWGTKPRSRRSRTISSSDSSAYSAARSARGRRISTVDEDGFLQQDELYNSINSDSRASSSGGFESSRKSSRLDSGRLSTESYGESEVDDSRRTFLRNILKGSNTQTLNMVPKESTPVTVPQIVFKFQSIGGIEGWDEEEEFPVDLHDIKCFQDHVIIHLETTAPPPKCKKLEAQKSLDSSLSLSGSRSVVTNRGESSGTNSEMDMSGEVPTWIRNELEDGIPVFEEEISPAPPPEAPLYIDSGNASDDEENPASPAGSPAKRPFPFNRTKSYDTLSRRGSMTLLGRDPNFNIIPKLKKQNPMLKRVEETDDLGKTETRIIDGVAVTVSTTEISEDISTSPNLNAKRVGSAKKASPKPVIGNVSPEVKRKMKSMSADAKKREKQKKPADGDITARSSSAVEYTPVEDIYSEELAAKLHQEKKSEQPQRSKSSKLPLSKARAKRVSKQKEQKSDFPQPRPSKNVPKHRKAKQMTSPDANNNNEIDQNLFDEFQRQAKISEEKLRKEIEKIQEDKEKREELLREAYEKELKAKEEWTLKKDEEAKQREEALKDEIKDLKTDLSSQNNKLQDNHNILLSVQEQLMLLQKGQLRQSTTETPHQASTQSSSNDSLKDKQMKSSICSVM</sequence>
<feature type="region of interest" description="Disordered" evidence="17">
    <location>
        <begin position="1103"/>
        <end position="1149"/>
    </location>
</feature>
<evidence type="ECO:0000256" key="5">
    <source>
        <dbReference type="ARBA" id="ARBA00022490"/>
    </source>
</evidence>
<feature type="binding site" evidence="16">
    <location>
        <position position="297"/>
    </location>
    <ligand>
        <name>ATP</name>
        <dbReference type="ChEBI" id="CHEBI:30616"/>
    </ligand>
</feature>
<feature type="domain" description="Protein kinase" evidence="18">
    <location>
        <begin position="268"/>
        <end position="523"/>
    </location>
</feature>
<dbReference type="SMART" id="SM00220">
    <property type="entry name" value="S_TKc"/>
    <property type="match status" value="1"/>
</dbReference>
<dbReference type="SUPFAM" id="SSF50985">
    <property type="entry name" value="RCC1/BLIP-II"/>
    <property type="match status" value="1"/>
</dbReference>
<dbReference type="EnsemblMetazoa" id="CLYHEMT011486.1">
    <property type="protein sequence ID" value="CLYHEMP011486.1"/>
    <property type="gene ID" value="CLYHEMG011486"/>
</dbReference>
<evidence type="ECO:0000256" key="14">
    <source>
        <dbReference type="ARBA" id="ARBA00022842"/>
    </source>
</evidence>
<feature type="compositionally biased region" description="Basic and acidic residues" evidence="17">
    <location>
        <begin position="1289"/>
        <end position="1303"/>
    </location>
</feature>
<feature type="region of interest" description="Disordered" evidence="17">
    <location>
        <begin position="929"/>
        <end position="965"/>
    </location>
</feature>
<reference evidence="19" key="1">
    <citation type="submission" date="2021-01" db="UniProtKB">
        <authorList>
            <consortium name="EnsemblMetazoa"/>
        </authorList>
    </citation>
    <scope>IDENTIFICATION</scope>
</reference>
<proteinExistence type="inferred from homology"/>
<evidence type="ECO:0000256" key="15">
    <source>
        <dbReference type="PROSITE-ProRule" id="PRU00235"/>
    </source>
</evidence>
<dbReference type="InterPro" id="IPR017441">
    <property type="entry name" value="Protein_kinase_ATP_BS"/>
</dbReference>
<dbReference type="GO" id="GO:0005524">
    <property type="term" value="F:ATP binding"/>
    <property type="evidence" value="ECO:0007669"/>
    <property type="project" value="UniProtKB-UniRule"/>
</dbReference>
<evidence type="ECO:0000256" key="4">
    <source>
        <dbReference type="ARBA" id="ARBA00012513"/>
    </source>
</evidence>
<dbReference type="InterPro" id="IPR000719">
    <property type="entry name" value="Prot_kinase_dom"/>
</dbReference>
<evidence type="ECO:0000256" key="11">
    <source>
        <dbReference type="ARBA" id="ARBA00022741"/>
    </source>
</evidence>
<dbReference type="CDD" id="cd08215">
    <property type="entry name" value="STKc_Nek"/>
    <property type="match status" value="1"/>
</dbReference>
<keyword evidence="10" id="KW-0677">Repeat</keyword>
<dbReference type="Pfam" id="PF25390">
    <property type="entry name" value="WD40_RLD"/>
    <property type="match status" value="1"/>
</dbReference>
<dbReference type="InterPro" id="IPR011009">
    <property type="entry name" value="Kinase-like_dom_sf"/>
</dbReference>
<evidence type="ECO:0000256" key="9">
    <source>
        <dbReference type="ARBA" id="ARBA00022723"/>
    </source>
</evidence>
<dbReference type="PRINTS" id="PR00633">
    <property type="entry name" value="RCCNDNSATION"/>
</dbReference>
<keyword evidence="20" id="KW-1185">Reference proteome</keyword>
<evidence type="ECO:0000256" key="10">
    <source>
        <dbReference type="ARBA" id="ARBA00022737"/>
    </source>
</evidence>
<dbReference type="Gene3D" id="3.30.200.20">
    <property type="entry name" value="Phosphorylase Kinase, domain 1"/>
    <property type="match status" value="1"/>
</dbReference>
<evidence type="ECO:0000256" key="8">
    <source>
        <dbReference type="ARBA" id="ARBA00022679"/>
    </source>
</evidence>
<feature type="region of interest" description="Disordered" evidence="17">
    <location>
        <begin position="1"/>
        <end position="84"/>
    </location>
</feature>
<keyword evidence="13 16" id="KW-0067">ATP-binding</keyword>
<keyword evidence="6" id="KW-0723">Serine/threonine-protein kinase</keyword>
<comment type="cofactor">
    <cofactor evidence="1">
        <name>Mg(2+)</name>
        <dbReference type="ChEBI" id="CHEBI:18420"/>
    </cofactor>
</comment>
<dbReference type="PROSITE" id="PS00108">
    <property type="entry name" value="PROTEIN_KINASE_ST"/>
    <property type="match status" value="1"/>
</dbReference>
<feature type="compositionally biased region" description="Basic and acidic residues" evidence="17">
    <location>
        <begin position="1253"/>
        <end position="1265"/>
    </location>
</feature>
<dbReference type="Gene3D" id="2.130.10.30">
    <property type="entry name" value="Regulator of chromosome condensation 1/beta-lactamase-inhibitor protein II"/>
    <property type="match status" value="2"/>
</dbReference>
<evidence type="ECO:0000256" key="3">
    <source>
        <dbReference type="ARBA" id="ARBA00010886"/>
    </source>
</evidence>
<feature type="compositionally biased region" description="Low complexity" evidence="17">
    <location>
        <begin position="20"/>
        <end position="40"/>
    </location>
</feature>
<dbReference type="SUPFAM" id="SSF56112">
    <property type="entry name" value="Protein kinase-like (PK-like)"/>
    <property type="match status" value="1"/>
</dbReference>
<organism evidence="19 20">
    <name type="scientific">Clytia hemisphaerica</name>
    <dbReference type="NCBI Taxonomy" id="252671"/>
    <lineage>
        <taxon>Eukaryota</taxon>
        <taxon>Metazoa</taxon>
        <taxon>Cnidaria</taxon>
        <taxon>Hydrozoa</taxon>
        <taxon>Hydroidolina</taxon>
        <taxon>Leptothecata</taxon>
        <taxon>Obeliida</taxon>
        <taxon>Clytiidae</taxon>
        <taxon>Clytia</taxon>
    </lineage>
</organism>
<dbReference type="Pfam" id="PF14252">
    <property type="entry name" value="DUF4347"/>
    <property type="match status" value="1"/>
</dbReference>
<keyword evidence="7" id="KW-0597">Phosphoprotein</keyword>
<evidence type="ECO:0000256" key="17">
    <source>
        <dbReference type="SAM" id="MobiDB-lite"/>
    </source>
</evidence>
<dbReference type="RefSeq" id="XP_066917978.1">
    <property type="nucleotide sequence ID" value="XM_067061877.1"/>
</dbReference>
<dbReference type="OrthoDB" id="248923at2759"/>
<dbReference type="PANTHER" id="PTHR44535">
    <property type="entry name" value="PROTEIN CBG16200"/>
    <property type="match status" value="1"/>
</dbReference>
<dbReference type="InterPro" id="IPR009091">
    <property type="entry name" value="RCC1/BLIP-II"/>
</dbReference>
<feature type="compositionally biased region" description="Polar residues" evidence="17">
    <location>
        <begin position="1464"/>
        <end position="1484"/>
    </location>
</feature>
<feature type="compositionally biased region" description="Polar residues" evidence="17">
    <location>
        <begin position="75"/>
        <end position="84"/>
    </location>
</feature>
<evidence type="ECO:0000256" key="7">
    <source>
        <dbReference type="ARBA" id="ARBA00022553"/>
    </source>
</evidence>
<evidence type="ECO:0000256" key="16">
    <source>
        <dbReference type="PROSITE-ProRule" id="PRU10141"/>
    </source>
</evidence>
<dbReference type="GO" id="GO:0005737">
    <property type="term" value="C:cytoplasm"/>
    <property type="evidence" value="ECO:0007669"/>
    <property type="project" value="UniProtKB-SubCell"/>
</dbReference>
<dbReference type="InterPro" id="IPR000408">
    <property type="entry name" value="Reg_chr_condens"/>
</dbReference>
<evidence type="ECO:0000256" key="12">
    <source>
        <dbReference type="ARBA" id="ARBA00022777"/>
    </source>
</evidence>
<keyword evidence="8" id="KW-0808">Transferase</keyword>
<feature type="compositionally biased region" description="Polar residues" evidence="17">
    <location>
        <begin position="1066"/>
        <end position="1080"/>
    </location>
</feature>